<evidence type="ECO:0000313" key="4">
    <source>
        <dbReference type="Proteomes" id="UP000230233"/>
    </source>
</evidence>
<dbReference type="EMBL" id="PDUG01000012">
    <property type="protein sequence ID" value="PIC13582.1"/>
    <property type="molecule type" value="Genomic_DNA"/>
</dbReference>
<organism evidence="3 4">
    <name type="scientific">Caenorhabditis nigoni</name>
    <dbReference type="NCBI Taxonomy" id="1611254"/>
    <lineage>
        <taxon>Eukaryota</taxon>
        <taxon>Metazoa</taxon>
        <taxon>Ecdysozoa</taxon>
        <taxon>Nematoda</taxon>
        <taxon>Chromadorea</taxon>
        <taxon>Rhabditida</taxon>
        <taxon>Rhabditina</taxon>
        <taxon>Rhabditomorpha</taxon>
        <taxon>Rhabditoidea</taxon>
        <taxon>Rhabditidae</taxon>
        <taxon>Peloderinae</taxon>
        <taxon>Caenorhabditis</taxon>
    </lineage>
</organism>
<dbReference type="Proteomes" id="UP000230233">
    <property type="component" value="Unassembled WGS sequence"/>
</dbReference>
<keyword evidence="1" id="KW-0472">Membrane</keyword>
<reference evidence="4" key="1">
    <citation type="submission" date="2017-10" db="EMBL/GenBank/DDBJ databases">
        <title>Rapid genome shrinkage in a self-fertile nematode reveals novel sperm competition proteins.</title>
        <authorList>
            <person name="Yin D."/>
            <person name="Schwarz E.M."/>
            <person name="Thomas C.G."/>
            <person name="Felde R.L."/>
            <person name="Korf I.F."/>
            <person name="Cutter A.D."/>
            <person name="Schartner C.M."/>
            <person name="Ralston E.J."/>
            <person name="Meyer B.J."/>
            <person name="Haag E.S."/>
        </authorList>
    </citation>
    <scope>NUCLEOTIDE SEQUENCE [LARGE SCALE GENOMIC DNA]</scope>
    <source>
        <strain evidence="4">JU1422</strain>
    </source>
</reference>
<evidence type="ECO:0000256" key="2">
    <source>
        <dbReference type="SAM" id="SignalP"/>
    </source>
</evidence>
<protein>
    <submittedName>
        <fullName evidence="3">Uncharacterized protein</fullName>
    </submittedName>
</protein>
<keyword evidence="2" id="KW-0732">Signal</keyword>
<dbReference type="AlphaFoldDB" id="A0A2G5SF48"/>
<proteinExistence type="predicted"/>
<evidence type="ECO:0000256" key="1">
    <source>
        <dbReference type="SAM" id="Phobius"/>
    </source>
</evidence>
<gene>
    <name evidence="3" type="ORF">B9Z55_027690</name>
</gene>
<feature type="signal peptide" evidence="2">
    <location>
        <begin position="1"/>
        <end position="18"/>
    </location>
</feature>
<comment type="caution">
    <text evidence="3">The sequence shown here is derived from an EMBL/GenBank/DDBJ whole genome shotgun (WGS) entry which is preliminary data.</text>
</comment>
<evidence type="ECO:0000313" key="3">
    <source>
        <dbReference type="EMBL" id="PIC13582.1"/>
    </source>
</evidence>
<keyword evidence="1" id="KW-0812">Transmembrane</keyword>
<keyword evidence="1" id="KW-1133">Transmembrane helix</keyword>
<sequence length="112" mass="12751">MKLQLLFFALVLPMFVSTPPGTCVQKEDSSERKFVQFPNNLSCQLEKLFCAADSLMLEVKEKTPISIRPACASKLDKIVKTSVFFLKSFFVFFVGFFLVLGIFIYFGIVEFV</sequence>
<name>A0A2G5SF48_9PELO</name>
<feature type="transmembrane region" description="Helical" evidence="1">
    <location>
        <begin position="84"/>
        <end position="108"/>
    </location>
</feature>
<feature type="chain" id="PRO_5013962675" evidence="2">
    <location>
        <begin position="19"/>
        <end position="112"/>
    </location>
</feature>
<keyword evidence="4" id="KW-1185">Reference proteome</keyword>
<accession>A0A2G5SF48</accession>